<dbReference type="InterPro" id="IPR007252">
    <property type="entry name" value="Nup84/Nup107"/>
</dbReference>
<dbReference type="GO" id="GO:0006406">
    <property type="term" value="P:mRNA export from nucleus"/>
    <property type="evidence" value="ECO:0007669"/>
    <property type="project" value="TreeGrafter"/>
</dbReference>
<proteinExistence type="evidence at transcript level"/>
<dbReference type="GO" id="GO:0017056">
    <property type="term" value="F:structural constituent of nuclear pore"/>
    <property type="evidence" value="ECO:0007669"/>
    <property type="project" value="UniProtKB-UniRule"/>
</dbReference>
<protein>
    <recommendedName>
        <fullName evidence="8">Nuclear pore complex protein</fullName>
    </recommendedName>
</protein>
<keyword evidence="2 8" id="KW-0813">Transport</keyword>
<keyword evidence="6 8" id="KW-0906">Nuclear pore complex</keyword>
<evidence type="ECO:0000256" key="1">
    <source>
        <dbReference type="ARBA" id="ARBA00009510"/>
    </source>
</evidence>
<name>V5HGL5_IXORI</name>
<comment type="subunit">
    <text evidence="8">Part of the nuclear pore complex (NPC).</text>
</comment>
<evidence type="ECO:0000256" key="5">
    <source>
        <dbReference type="ARBA" id="ARBA00023010"/>
    </source>
</evidence>
<dbReference type="EMBL" id="GANP01011840">
    <property type="protein sequence ID" value="JAB72628.1"/>
    <property type="molecule type" value="mRNA"/>
</dbReference>
<comment type="subcellular location">
    <subcellularLocation>
        <location evidence="8">Nucleus</location>
        <location evidence="8">Nuclear pore complex</location>
    </subcellularLocation>
    <subcellularLocation>
        <location evidence="8">Nucleus membrane</location>
    </subcellularLocation>
</comment>
<keyword evidence="7 8" id="KW-0539">Nucleus</keyword>
<evidence type="ECO:0000256" key="6">
    <source>
        <dbReference type="ARBA" id="ARBA00023132"/>
    </source>
</evidence>
<accession>V5HGL5</accession>
<dbReference type="GO" id="GO:0031080">
    <property type="term" value="C:nuclear pore outer ring"/>
    <property type="evidence" value="ECO:0007669"/>
    <property type="project" value="TreeGrafter"/>
</dbReference>
<dbReference type="GO" id="GO:0000973">
    <property type="term" value="P:post-transcriptional tethering of RNA polymerase II gene DNA at nuclear periphery"/>
    <property type="evidence" value="ECO:0007669"/>
    <property type="project" value="TreeGrafter"/>
</dbReference>
<evidence type="ECO:0000256" key="3">
    <source>
        <dbReference type="ARBA" id="ARBA00022816"/>
    </source>
</evidence>
<evidence type="ECO:0000256" key="7">
    <source>
        <dbReference type="ARBA" id="ARBA00023242"/>
    </source>
</evidence>
<keyword evidence="4" id="KW-0653">Protein transport</keyword>
<dbReference type="PANTHER" id="PTHR13003:SF2">
    <property type="entry name" value="NUCLEAR PORE COMPLEX PROTEIN NUP107"/>
    <property type="match status" value="1"/>
</dbReference>
<dbReference type="GO" id="GO:0031965">
    <property type="term" value="C:nuclear membrane"/>
    <property type="evidence" value="ECO:0007669"/>
    <property type="project" value="UniProtKB-SubCell"/>
</dbReference>
<sequence>MQTVRFAAHMVLLARRVGGSQAPSREACDAVVRCYVSQLVSEGRAELVATYAATLPTADQVSSYVRLLKDMPEDDPEQRELCLTLAREAGLNVPLITRTLVEQVRLADDDFAAPEEASARLRSPDVTPEDLRKVASLDWLLFDPSTRGEALKQANALMRGFVCLGKVAAAREAFRRLPSDSVDVVSAQWSRTTEGRSAAADDENAVREFFCFQALLQAHQSFQDWFEQFHRHKPAPPEEVAPGARFSEKVAHEHRVRSHQLELQQWRGTVSTLAREVEKDGLQRAALRGRWLDGGPAGAGRRRAPTADGGAPASVYTTADVPPPRGSARVGAGGGLSEIVGRCGVGKAGTVPRVRARRAADVAAEEQGGVAATA</sequence>
<keyword evidence="8" id="KW-0472">Membrane</keyword>
<evidence type="ECO:0000313" key="10">
    <source>
        <dbReference type="EMBL" id="JAB72628.1"/>
    </source>
</evidence>
<dbReference type="AlphaFoldDB" id="V5HGL5"/>
<keyword evidence="5 8" id="KW-0811">Translocation</keyword>
<feature type="region of interest" description="Disordered" evidence="9">
    <location>
        <begin position="293"/>
        <end position="332"/>
    </location>
</feature>
<comment type="similarity">
    <text evidence="1 8">Belongs to the nucleoporin Nup84/Nup107 family.</text>
</comment>
<evidence type="ECO:0000256" key="9">
    <source>
        <dbReference type="SAM" id="MobiDB-lite"/>
    </source>
</evidence>
<evidence type="ECO:0000256" key="2">
    <source>
        <dbReference type="ARBA" id="ARBA00022448"/>
    </source>
</evidence>
<evidence type="ECO:0000256" key="4">
    <source>
        <dbReference type="ARBA" id="ARBA00022927"/>
    </source>
</evidence>
<dbReference type="Gene3D" id="1.20.190.50">
    <property type="match status" value="1"/>
</dbReference>
<dbReference type="GO" id="GO:0006606">
    <property type="term" value="P:protein import into nucleus"/>
    <property type="evidence" value="ECO:0007669"/>
    <property type="project" value="TreeGrafter"/>
</dbReference>
<dbReference type="PANTHER" id="PTHR13003">
    <property type="entry name" value="NUP107-RELATED"/>
    <property type="match status" value="1"/>
</dbReference>
<dbReference type="Pfam" id="PF04121">
    <property type="entry name" value="Nup84_Nup100"/>
    <property type="match status" value="1"/>
</dbReference>
<evidence type="ECO:0000256" key="8">
    <source>
        <dbReference type="RuleBase" id="RU365072"/>
    </source>
</evidence>
<organism evidence="10">
    <name type="scientific">Ixodes ricinus</name>
    <name type="common">Common tick</name>
    <name type="synonym">Acarus ricinus</name>
    <dbReference type="NCBI Taxonomy" id="34613"/>
    <lineage>
        <taxon>Eukaryota</taxon>
        <taxon>Metazoa</taxon>
        <taxon>Ecdysozoa</taxon>
        <taxon>Arthropoda</taxon>
        <taxon>Chelicerata</taxon>
        <taxon>Arachnida</taxon>
        <taxon>Acari</taxon>
        <taxon>Parasitiformes</taxon>
        <taxon>Ixodida</taxon>
        <taxon>Ixodoidea</taxon>
        <taxon>Ixodidae</taxon>
        <taxon>Ixodinae</taxon>
        <taxon>Ixodes</taxon>
    </lineage>
</organism>
<keyword evidence="3" id="KW-0509">mRNA transport</keyword>
<reference evidence="10" key="1">
    <citation type="journal article" date="2015" name="Sci. Rep.">
        <title>Tissue- and time-dependent transcription in Ixodes ricinus salivary glands and midguts when blood feeding on the vertebrate host.</title>
        <authorList>
            <person name="Kotsyfakis M."/>
            <person name="Schwarz A."/>
            <person name="Erhart J."/>
            <person name="Ribeiro J.M."/>
        </authorList>
    </citation>
    <scope>NUCLEOTIDE SEQUENCE</scope>
    <source>
        <tissue evidence="10">Salivary gland and midgut</tissue>
    </source>
</reference>
<comment type="function">
    <text evidence="8">Functions as a component of the nuclear pore complex (NPC).</text>
</comment>